<organism evidence="2 3">
    <name type="scientific">Tieghemostelium lacteum</name>
    <name type="common">Slime mold</name>
    <name type="synonym">Dictyostelium lacteum</name>
    <dbReference type="NCBI Taxonomy" id="361077"/>
    <lineage>
        <taxon>Eukaryota</taxon>
        <taxon>Amoebozoa</taxon>
        <taxon>Evosea</taxon>
        <taxon>Eumycetozoa</taxon>
        <taxon>Dictyostelia</taxon>
        <taxon>Dictyosteliales</taxon>
        <taxon>Raperosteliaceae</taxon>
        <taxon>Tieghemostelium</taxon>
    </lineage>
</organism>
<dbReference type="EMBL" id="LODT01000042">
    <property type="protein sequence ID" value="KYQ88991.1"/>
    <property type="molecule type" value="Genomic_DNA"/>
</dbReference>
<keyword evidence="1" id="KW-1133">Transmembrane helix</keyword>
<evidence type="ECO:0000313" key="2">
    <source>
        <dbReference type="EMBL" id="KYQ88991.1"/>
    </source>
</evidence>
<evidence type="ECO:0000313" key="3">
    <source>
        <dbReference type="Proteomes" id="UP000076078"/>
    </source>
</evidence>
<gene>
    <name evidence="2" type="ORF">DLAC_10207</name>
</gene>
<dbReference type="FunCoup" id="A0A151Z4W9">
    <property type="interactions" value="263"/>
</dbReference>
<name>A0A151Z4W9_TIELA</name>
<sequence length="201" mass="23079">MIKYLVYITVILGLLVNYYECNVQILYANCNGYANNPSIACSVDSLLDQQTPLLETVPNYPQNYTDTFYTLTYYPTVKIIQVSEPQFGNYNYMQIAYGNYSYPFISSQTSNPSFSVTGHPECIMVAQAHNIGINNQDWYYNVICNPPSNTNSHDNHKTLDHDLEIIIPIAVGGLVLIVVIIFLVRRHHHHHHHHGHHYEHI</sequence>
<proteinExistence type="predicted"/>
<keyword evidence="3" id="KW-1185">Reference proteome</keyword>
<evidence type="ECO:0000256" key="1">
    <source>
        <dbReference type="SAM" id="Phobius"/>
    </source>
</evidence>
<reference evidence="2 3" key="1">
    <citation type="submission" date="2015-12" db="EMBL/GenBank/DDBJ databases">
        <title>Dictyostelia acquired genes for synthesis and detection of signals that induce cell-type specialization by lateral gene transfer from prokaryotes.</title>
        <authorList>
            <person name="Gloeckner G."/>
            <person name="Schaap P."/>
        </authorList>
    </citation>
    <scope>NUCLEOTIDE SEQUENCE [LARGE SCALE GENOMIC DNA]</scope>
    <source>
        <strain evidence="2 3">TK</strain>
    </source>
</reference>
<dbReference type="AlphaFoldDB" id="A0A151Z4W9"/>
<accession>A0A151Z4W9</accession>
<keyword evidence="1" id="KW-0472">Membrane</keyword>
<feature type="transmembrane region" description="Helical" evidence="1">
    <location>
        <begin position="165"/>
        <end position="184"/>
    </location>
</feature>
<comment type="caution">
    <text evidence="2">The sequence shown here is derived from an EMBL/GenBank/DDBJ whole genome shotgun (WGS) entry which is preliminary data.</text>
</comment>
<protein>
    <submittedName>
        <fullName evidence="2">Uncharacterized protein</fullName>
    </submittedName>
</protein>
<keyword evidence="1" id="KW-0812">Transmembrane</keyword>
<dbReference type="Proteomes" id="UP000076078">
    <property type="component" value="Unassembled WGS sequence"/>
</dbReference>
<dbReference type="InParanoid" id="A0A151Z4W9"/>